<keyword evidence="2" id="KW-0521">NADP</keyword>
<dbReference type="InterPro" id="IPR020904">
    <property type="entry name" value="Sc_DH/Rdtase_CS"/>
</dbReference>
<dbReference type="Pfam" id="PF00106">
    <property type="entry name" value="adh_short"/>
    <property type="match status" value="1"/>
</dbReference>
<evidence type="ECO:0000256" key="2">
    <source>
        <dbReference type="ARBA" id="ARBA00022857"/>
    </source>
</evidence>
<dbReference type="PROSITE" id="PS00061">
    <property type="entry name" value="ADH_SHORT"/>
    <property type="match status" value="1"/>
</dbReference>
<reference evidence="4 5" key="1">
    <citation type="submission" date="2019-06" db="EMBL/GenBank/DDBJ databases">
        <authorList>
            <person name="Palmer J.M."/>
        </authorList>
    </citation>
    <scope>NUCLEOTIDE SEQUENCE [LARGE SCALE GENOMIC DNA]</scope>
    <source>
        <strain evidence="4 5">TWF102</strain>
    </source>
</reference>
<dbReference type="AlphaFoldDB" id="A0A7C8J2N9"/>
<evidence type="ECO:0000313" key="5">
    <source>
        <dbReference type="Proteomes" id="UP000475325"/>
    </source>
</evidence>
<dbReference type="GO" id="GO:0016616">
    <property type="term" value="F:oxidoreductase activity, acting on the CH-OH group of donors, NAD or NADP as acceptor"/>
    <property type="evidence" value="ECO:0007669"/>
    <property type="project" value="TreeGrafter"/>
</dbReference>
<proteinExistence type="inferred from homology"/>
<name>A0A7C8J2N9_ORBOL</name>
<dbReference type="EMBL" id="WIQW01000092">
    <property type="protein sequence ID" value="KAF3085189.1"/>
    <property type="molecule type" value="Genomic_DNA"/>
</dbReference>
<gene>
    <name evidence="4" type="ORF">TWF102_011664</name>
</gene>
<comment type="similarity">
    <text evidence="1">Belongs to the short-chain dehydrogenases/reductases (SDR) family.</text>
</comment>
<dbReference type="InterPro" id="IPR036291">
    <property type="entry name" value="NAD(P)-bd_dom_sf"/>
</dbReference>
<comment type="caution">
    <text evidence="4">The sequence shown here is derived from an EMBL/GenBank/DDBJ whole genome shotgun (WGS) entry which is preliminary data.</text>
</comment>
<organism evidence="4 5">
    <name type="scientific">Orbilia oligospora</name>
    <name type="common">Nematode-trapping fungus</name>
    <name type="synonym">Arthrobotrys oligospora</name>
    <dbReference type="NCBI Taxonomy" id="2813651"/>
    <lineage>
        <taxon>Eukaryota</taxon>
        <taxon>Fungi</taxon>
        <taxon>Dikarya</taxon>
        <taxon>Ascomycota</taxon>
        <taxon>Pezizomycotina</taxon>
        <taxon>Orbiliomycetes</taxon>
        <taxon>Orbiliales</taxon>
        <taxon>Orbiliaceae</taxon>
        <taxon>Orbilia</taxon>
    </lineage>
</organism>
<dbReference type="Proteomes" id="UP000475325">
    <property type="component" value="Unassembled WGS sequence"/>
</dbReference>
<sequence>MMAKVSTLLLSAATLGILKYAPSEYLAPLIDLLSKTPVTPQRILSCVQFFAWFKLLTGVTSNINSYFSWKKENNWVTDDKYDWEKEVVMITGGSGGLGEQMAIQFAEKGVTVVVVDVNPVRDEVLEKYKTISFFSCDISDFTALSATAAEIRKAHGDPTVIILNAAIANLGPLLSTPVAQSQKLININLTSHIAMIHEFLPSMIKNNHGHVMFIASMCSYLSIAGLADYCATKAGTLAYYEALRQELRHEYKAPKVRTSIVHPTWMRTKIVPFETVEKSGEIRVQKRLFYGVEKTAKIAVQKVFSGYGGRVIVPDVWQMRAMIGLRTWSIWAQESLRDYVRLIGQ</sequence>
<protein>
    <submittedName>
        <fullName evidence="4">Uncharacterized protein</fullName>
    </submittedName>
</protein>
<evidence type="ECO:0000256" key="1">
    <source>
        <dbReference type="ARBA" id="ARBA00006484"/>
    </source>
</evidence>
<evidence type="ECO:0000256" key="3">
    <source>
        <dbReference type="ARBA" id="ARBA00023002"/>
    </source>
</evidence>
<dbReference type="InterPro" id="IPR002347">
    <property type="entry name" value="SDR_fam"/>
</dbReference>
<dbReference type="PANTHER" id="PTHR24322:SF736">
    <property type="entry name" value="RETINOL DEHYDROGENASE 10"/>
    <property type="match status" value="1"/>
</dbReference>
<dbReference type="Gene3D" id="3.40.50.720">
    <property type="entry name" value="NAD(P)-binding Rossmann-like Domain"/>
    <property type="match status" value="1"/>
</dbReference>
<evidence type="ECO:0000313" key="4">
    <source>
        <dbReference type="EMBL" id="KAF3085189.1"/>
    </source>
</evidence>
<dbReference type="PRINTS" id="PR00081">
    <property type="entry name" value="GDHRDH"/>
</dbReference>
<dbReference type="PANTHER" id="PTHR24322">
    <property type="entry name" value="PKSB"/>
    <property type="match status" value="1"/>
</dbReference>
<accession>A0A7C8J2N9</accession>
<dbReference type="SUPFAM" id="SSF51735">
    <property type="entry name" value="NAD(P)-binding Rossmann-fold domains"/>
    <property type="match status" value="1"/>
</dbReference>
<keyword evidence="3" id="KW-0560">Oxidoreductase</keyword>